<reference evidence="2" key="1">
    <citation type="journal article" date="2013" name="Nature">
        <title>Pan genome of the phytoplankton Emiliania underpins its global distribution.</title>
        <authorList>
            <person name="Read B.A."/>
            <person name="Kegel J."/>
            <person name="Klute M.J."/>
            <person name="Kuo A."/>
            <person name="Lefebvre S.C."/>
            <person name="Maumus F."/>
            <person name="Mayer C."/>
            <person name="Miller J."/>
            <person name="Monier A."/>
            <person name="Salamov A."/>
            <person name="Young J."/>
            <person name="Aguilar M."/>
            <person name="Claverie J.M."/>
            <person name="Frickenhaus S."/>
            <person name="Gonzalez K."/>
            <person name="Herman E.K."/>
            <person name="Lin Y.C."/>
            <person name="Napier J."/>
            <person name="Ogata H."/>
            <person name="Sarno A.F."/>
            <person name="Shmutz J."/>
            <person name="Schroeder D."/>
            <person name="de Vargas C."/>
            <person name="Verret F."/>
            <person name="von Dassow P."/>
            <person name="Valentin K."/>
            <person name="Van de Peer Y."/>
            <person name="Wheeler G."/>
            <person name="Dacks J.B."/>
            <person name="Delwiche C.F."/>
            <person name="Dyhrman S.T."/>
            <person name="Glockner G."/>
            <person name="John U."/>
            <person name="Richards T."/>
            <person name="Worden A.Z."/>
            <person name="Zhang X."/>
            <person name="Grigoriev I.V."/>
            <person name="Allen A.E."/>
            <person name="Bidle K."/>
            <person name="Borodovsky M."/>
            <person name="Bowler C."/>
            <person name="Brownlee C."/>
            <person name="Cock J.M."/>
            <person name="Elias M."/>
            <person name="Gladyshev V.N."/>
            <person name="Groth M."/>
            <person name="Guda C."/>
            <person name="Hadaegh A."/>
            <person name="Iglesias-Rodriguez M.D."/>
            <person name="Jenkins J."/>
            <person name="Jones B.M."/>
            <person name="Lawson T."/>
            <person name="Leese F."/>
            <person name="Lindquist E."/>
            <person name="Lobanov A."/>
            <person name="Lomsadze A."/>
            <person name="Malik S.B."/>
            <person name="Marsh M.E."/>
            <person name="Mackinder L."/>
            <person name="Mock T."/>
            <person name="Mueller-Roeber B."/>
            <person name="Pagarete A."/>
            <person name="Parker M."/>
            <person name="Probert I."/>
            <person name="Quesneville H."/>
            <person name="Raines C."/>
            <person name="Rensing S.A."/>
            <person name="Riano-Pachon D.M."/>
            <person name="Richier S."/>
            <person name="Rokitta S."/>
            <person name="Shiraiwa Y."/>
            <person name="Soanes D.M."/>
            <person name="van der Giezen M."/>
            <person name="Wahlund T.M."/>
            <person name="Williams B."/>
            <person name="Wilson W."/>
            <person name="Wolfe G."/>
            <person name="Wurch L.L."/>
        </authorList>
    </citation>
    <scope>NUCLEOTIDE SEQUENCE</scope>
</reference>
<dbReference type="RefSeq" id="XP_005766193.1">
    <property type="nucleotide sequence ID" value="XM_005766136.1"/>
</dbReference>
<proteinExistence type="predicted"/>
<dbReference type="PaxDb" id="2903-EOD13764"/>
<evidence type="ECO:0000313" key="1">
    <source>
        <dbReference type="EnsemblProtists" id="EOD13764"/>
    </source>
</evidence>
<protein>
    <submittedName>
        <fullName evidence="1">Uncharacterized protein</fullName>
    </submittedName>
</protein>
<name>A0A0D3IR79_EMIH1</name>
<keyword evidence="2" id="KW-1185">Reference proteome</keyword>
<dbReference type="HOGENOM" id="CLU_1613867_0_0_1"/>
<organism evidence="1 2">
    <name type="scientific">Emiliania huxleyi (strain CCMP1516)</name>
    <dbReference type="NCBI Taxonomy" id="280463"/>
    <lineage>
        <taxon>Eukaryota</taxon>
        <taxon>Haptista</taxon>
        <taxon>Haptophyta</taxon>
        <taxon>Prymnesiophyceae</taxon>
        <taxon>Isochrysidales</taxon>
        <taxon>Noelaerhabdaceae</taxon>
        <taxon>Emiliania</taxon>
    </lineage>
</organism>
<evidence type="ECO:0000313" key="2">
    <source>
        <dbReference type="Proteomes" id="UP000013827"/>
    </source>
</evidence>
<reference evidence="1" key="2">
    <citation type="submission" date="2024-10" db="UniProtKB">
        <authorList>
            <consortium name="EnsemblProtists"/>
        </authorList>
    </citation>
    <scope>IDENTIFICATION</scope>
</reference>
<dbReference type="AlphaFoldDB" id="A0A0D3IR79"/>
<accession>A0A0D3IR79</accession>
<dbReference type="KEGG" id="ehx:EMIHUDRAFT_451891"/>
<dbReference type="Proteomes" id="UP000013827">
    <property type="component" value="Unassembled WGS sequence"/>
</dbReference>
<dbReference type="EnsemblProtists" id="EOD13764">
    <property type="protein sequence ID" value="EOD13764"/>
    <property type="gene ID" value="EMIHUDRAFT_451891"/>
</dbReference>
<sequence>MLSLLPLLVHGLRAPLPQRVASRSAVPMMQDALEQASASADAFYSMLGDLQPPASLASLKDAIASGDLKKVRVAQYNLLIDQTLLYDVEGEGEGATLVPTAAKMEQDDPLTKEKMRYAYSYGIKMFMADMIEQEALQAVVMEKLAGKVGLDGAGLDQWLDMPAVV</sequence>
<dbReference type="GeneID" id="17260022"/>